<reference evidence="2" key="2">
    <citation type="submission" date="2025-08" db="UniProtKB">
        <authorList>
            <consortium name="Ensembl"/>
        </authorList>
    </citation>
    <scope>IDENTIFICATION</scope>
</reference>
<organism evidence="2 3">
    <name type="scientific">Hucho hucho</name>
    <name type="common">huchen</name>
    <dbReference type="NCBI Taxonomy" id="62062"/>
    <lineage>
        <taxon>Eukaryota</taxon>
        <taxon>Metazoa</taxon>
        <taxon>Chordata</taxon>
        <taxon>Craniata</taxon>
        <taxon>Vertebrata</taxon>
        <taxon>Euteleostomi</taxon>
        <taxon>Actinopterygii</taxon>
        <taxon>Neopterygii</taxon>
        <taxon>Teleostei</taxon>
        <taxon>Protacanthopterygii</taxon>
        <taxon>Salmoniformes</taxon>
        <taxon>Salmonidae</taxon>
        <taxon>Salmoninae</taxon>
        <taxon>Hucho</taxon>
    </lineage>
</organism>
<keyword evidence="3" id="KW-1185">Reference proteome</keyword>
<keyword evidence="1" id="KW-0472">Membrane</keyword>
<evidence type="ECO:0000313" key="3">
    <source>
        <dbReference type="Proteomes" id="UP000314982"/>
    </source>
</evidence>
<reference evidence="2" key="3">
    <citation type="submission" date="2025-09" db="UniProtKB">
        <authorList>
            <consortium name="Ensembl"/>
        </authorList>
    </citation>
    <scope>IDENTIFICATION</scope>
</reference>
<name>A0A4W5N6Z8_9TELE</name>
<keyword evidence="1" id="KW-0812">Transmembrane</keyword>
<dbReference type="STRING" id="62062.ENSHHUP00000046482"/>
<dbReference type="Proteomes" id="UP000314982">
    <property type="component" value="Unassembled WGS sequence"/>
</dbReference>
<dbReference type="Ensembl" id="ENSHHUT00000048191.1">
    <property type="protein sequence ID" value="ENSHHUP00000046482.1"/>
    <property type="gene ID" value="ENSHHUG00000028295.1"/>
</dbReference>
<evidence type="ECO:0000313" key="2">
    <source>
        <dbReference type="Ensembl" id="ENSHHUP00000046482.1"/>
    </source>
</evidence>
<evidence type="ECO:0000256" key="1">
    <source>
        <dbReference type="SAM" id="Phobius"/>
    </source>
</evidence>
<accession>A0A4W5N6Z8</accession>
<proteinExistence type="predicted"/>
<protein>
    <submittedName>
        <fullName evidence="2">Uncharacterized protein</fullName>
    </submittedName>
</protein>
<dbReference type="AlphaFoldDB" id="A0A4W5N6Z8"/>
<reference evidence="3" key="1">
    <citation type="submission" date="2018-06" db="EMBL/GenBank/DDBJ databases">
        <title>Genome assembly of Danube salmon.</title>
        <authorList>
            <person name="Macqueen D.J."/>
            <person name="Gundappa M.K."/>
        </authorList>
    </citation>
    <scope>NUCLEOTIDE SEQUENCE [LARGE SCALE GENOMIC DNA]</scope>
</reference>
<keyword evidence="1" id="KW-1133">Transmembrane helix</keyword>
<sequence>MNKLMPTSLFPQFIFMLMLMLISFVSTVFCGHLGKMESATPSIFGSNNLKYVGVLLSCFPCWALLINTEPILQAVHQSPEVSRSAPPSHTMSHPIPGLCSKYWLNLECSFKNIYFLFRRT</sequence>
<feature type="transmembrane region" description="Helical" evidence="1">
    <location>
        <begin position="12"/>
        <end position="34"/>
    </location>
</feature>